<keyword evidence="1" id="KW-0472">Membrane</keyword>
<evidence type="ECO:0000256" key="1">
    <source>
        <dbReference type="SAM" id="Phobius"/>
    </source>
</evidence>
<protein>
    <submittedName>
        <fullName evidence="2">Uncharacterized protein</fullName>
    </submittedName>
</protein>
<keyword evidence="1" id="KW-1133">Transmembrane helix</keyword>
<accession>I4D508</accession>
<gene>
    <name evidence="2" type="ordered locus">Desaci_1905</name>
</gene>
<name>I4D508_DESAJ</name>
<evidence type="ECO:0000313" key="3">
    <source>
        <dbReference type="Proteomes" id="UP000002892"/>
    </source>
</evidence>
<dbReference type="RefSeq" id="WP_014826888.1">
    <property type="nucleotide sequence ID" value="NC_018068.1"/>
</dbReference>
<dbReference type="HOGENOM" id="CLU_2478219_0_0_9"/>
<proteinExistence type="predicted"/>
<keyword evidence="1" id="KW-0812">Transmembrane</keyword>
<organism evidence="2 3">
    <name type="scientific">Desulfosporosinus acidiphilus (strain DSM 22704 / JCM 16185 / SJ4)</name>
    <dbReference type="NCBI Taxonomy" id="646529"/>
    <lineage>
        <taxon>Bacteria</taxon>
        <taxon>Bacillati</taxon>
        <taxon>Bacillota</taxon>
        <taxon>Clostridia</taxon>
        <taxon>Eubacteriales</taxon>
        <taxon>Desulfitobacteriaceae</taxon>
        <taxon>Desulfosporosinus</taxon>
    </lineage>
</organism>
<keyword evidence="3" id="KW-1185">Reference proteome</keyword>
<dbReference type="AlphaFoldDB" id="I4D508"/>
<sequence length="87" mass="10212">MIKGIQWSSQDLYRLFAGRYGSAKDDFQVLKRLFVVGGKIFYSGEKLYYSRFLATILIVMGFQLIVKGRAKMMRGIDFFHRYTRQLA</sequence>
<dbReference type="Proteomes" id="UP000002892">
    <property type="component" value="Chromosome"/>
</dbReference>
<evidence type="ECO:0000313" key="2">
    <source>
        <dbReference type="EMBL" id="AFM40882.1"/>
    </source>
</evidence>
<feature type="transmembrane region" description="Helical" evidence="1">
    <location>
        <begin position="48"/>
        <end position="66"/>
    </location>
</feature>
<dbReference type="KEGG" id="dai:Desaci_1905"/>
<dbReference type="EMBL" id="CP003639">
    <property type="protein sequence ID" value="AFM40882.1"/>
    <property type="molecule type" value="Genomic_DNA"/>
</dbReference>
<reference evidence="2 3" key="1">
    <citation type="journal article" date="2012" name="J. Bacteriol.">
        <title>Complete genome sequences of Desulfosporosinus orientis DSM765T, Desulfosporosinus youngiae DSM17734T, Desulfosporosinus meridiei DSM13257T, and Desulfosporosinus acidiphilus DSM22704T.</title>
        <authorList>
            <person name="Pester M."/>
            <person name="Brambilla E."/>
            <person name="Alazard D."/>
            <person name="Rattei T."/>
            <person name="Weinmaier T."/>
            <person name="Han J."/>
            <person name="Lucas S."/>
            <person name="Lapidus A."/>
            <person name="Cheng J.F."/>
            <person name="Goodwin L."/>
            <person name="Pitluck S."/>
            <person name="Peters L."/>
            <person name="Ovchinnikova G."/>
            <person name="Teshima H."/>
            <person name="Detter J.C."/>
            <person name="Han C.S."/>
            <person name="Tapia R."/>
            <person name="Land M.L."/>
            <person name="Hauser L."/>
            <person name="Kyrpides N.C."/>
            <person name="Ivanova N.N."/>
            <person name="Pagani I."/>
            <person name="Huntmann M."/>
            <person name="Wei C.L."/>
            <person name="Davenport K.W."/>
            <person name="Daligault H."/>
            <person name="Chain P.S."/>
            <person name="Chen A."/>
            <person name="Mavromatis K."/>
            <person name="Markowitz V."/>
            <person name="Szeto E."/>
            <person name="Mikhailova N."/>
            <person name="Pati A."/>
            <person name="Wagner M."/>
            <person name="Woyke T."/>
            <person name="Ollivier B."/>
            <person name="Klenk H.P."/>
            <person name="Spring S."/>
            <person name="Loy A."/>
        </authorList>
    </citation>
    <scope>NUCLEOTIDE SEQUENCE [LARGE SCALE GENOMIC DNA]</scope>
    <source>
        <strain evidence="3">DSM 22704 / JCM 16185 / SJ4</strain>
    </source>
</reference>